<dbReference type="CDD" id="cd00609">
    <property type="entry name" value="AAT_like"/>
    <property type="match status" value="1"/>
</dbReference>
<dbReference type="Pfam" id="PF00155">
    <property type="entry name" value="Aminotran_1_2"/>
    <property type="match status" value="1"/>
</dbReference>
<evidence type="ECO:0000256" key="1">
    <source>
        <dbReference type="ARBA" id="ARBA00001933"/>
    </source>
</evidence>
<dbReference type="InterPro" id="IPR015422">
    <property type="entry name" value="PyrdxlP-dep_Trfase_small"/>
</dbReference>
<dbReference type="PANTHER" id="PTHR42832">
    <property type="entry name" value="AMINO ACID AMINOTRANSFERASE"/>
    <property type="match status" value="1"/>
</dbReference>
<protein>
    <submittedName>
        <fullName evidence="5">Putative aminotransferase</fullName>
        <ecNumber evidence="5">2.6.1.-</ecNumber>
    </submittedName>
</protein>
<evidence type="ECO:0000256" key="2">
    <source>
        <dbReference type="ARBA" id="ARBA00022576"/>
    </source>
</evidence>
<keyword evidence="3 5" id="KW-0808">Transferase</keyword>
<evidence type="ECO:0000259" key="4">
    <source>
        <dbReference type="Pfam" id="PF00155"/>
    </source>
</evidence>
<accession>A0A380TAT5</accession>
<evidence type="ECO:0000256" key="3">
    <source>
        <dbReference type="ARBA" id="ARBA00022679"/>
    </source>
</evidence>
<proteinExistence type="predicted"/>
<dbReference type="EC" id="2.6.1.-" evidence="5"/>
<dbReference type="InterPro" id="IPR004839">
    <property type="entry name" value="Aminotransferase_I/II_large"/>
</dbReference>
<dbReference type="GO" id="GO:0030170">
    <property type="term" value="F:pyridoxal phosphate binding"/>
    <property type="evidence" value="ECO:0007669"/>
    <property type="project" value="InterPro"/>
</dbReference>
<dbReference type="EMBL" id="UIDG01000065">
    <property type="protein sequence ID" value="SUS04922.1"/>
    <property type="molecule type" value="Genomic_DNA"/>
</dbReference>
<evidence type="ECO:0000313" key="5">
    <source>
        <dbReference type="EMBL" id="SUS04922.1"/>
    </source>
</evidence>
<dbReference type="InterPro" id="IPR050881">
    <property type="entry name" value="LL-DAP_aminotransferase"/>
</dbReference>
<name>A0A380TAT5_9ZZZZ</name>
<dbReference type="InterPro" id="IPR015421">
    <property type="entry name" value="PyrdxlP-dep_Trfase_major"/>
</dbReference>
<feature type="domain" description="Aminotransferase class I/classII large" evidence="4">
    <location>
        <begin position="33"/>
        <end position="360"/>
    </location>
</feature>
<dbReference type="InterPro" id="IPR015424">
    <property type="entry name" value="PyrdxlP-dep_Trfase"/>
</dbReference>
<keyword evidence="2 5" id="KW-0032">Aminotransferase</keyword>
<comment type="cofactor">
    <cofactor evidence="1">
        <name>pyridoxal 5'-phosphate</name>
        <dbReference type="ChEBI" id="CHEBI:597326"/>
    </cofactor>
</comment>
<dbReference type="Gene3D" id="3.90.1150.10">
    <property type="entry name" value="Aspartate Aminotransferase, domain 1"/>
    <property type="match status" value="1"/>
</dbReference>
<reference evidence="5" key="1">
    <citation type="submission" date="2018-07" db="EMBL/GenBank/DDBJ databases">
        <authorList>
            <person name="Quirk P.G."/>
            <person name="Krulwich T.A."/>
        </authorList>
    </citation>
    <scope>NUCLEOTIDE SEQUENCE</scope>
</reference>
<gene>
    <name evidence="5" type="ORF">DF3PB_1570004</name>
</gene>
<sequence>MLNPALEALTDYPFDRLRALLDPIAPPTALKPLVLSVGEPRHAPPAMVREIIDREHAAWNRYPPVDGTEAFRQAVAQWLTNRFQLQHGFIDPAQHILPVAGTREALFLIANVCVPPAVASAPPPAVLMPNPFYQVYLAAAALHGAEPVFLPATREIGFLPDLTSLPEALLARTAMLYLCSPANPQGAAADPAYLEAAVRLARRHGFTLVVDECYAEIYDAAPPAGVLAACAALGEGLENVLAFHSLSKRSSVPGLRSGFVAGDPRLIAAFRRLRAFAGATLPLPVLAASTALWQDAAHVEENRRLYRAKFDLAERLLGGRFAFYRPAGGFFLWLDVEDGETAARTLWQQAALRVLPGAYLARSDATGDNPGRRYIRMALIDDLAATEDALRRLKDAL</sequence>
<dbReference type="Gene3D" id="3.40.640.10">
    <property type="entry name" value="Type I PLP-dependent aspartate aminotransferase-like (Major domain)"/>
    <property type="match status" value="1"/>
</dbReference>
<dbReference type="AlphaFoldDB" id="A0A380TAT5"/>
<organism evidence="5">
    <name type="scientific">metagenome</name>
    <dbReference type="NCBI Taxonomy" id="256318"/>
    <lineage>
        <taxon>unclassified sequences</taxon>
        <taxon>metagenomes</taxon>
    </lineage>
</organism>
<dbReference type="PANTHER" id="PTHR42832:SF3">
    <property type="entry name" value="L-GLUTAMINE--4-(METHYLSULFANYL)-2-OXOBUTANOATE AMINOTRANSFERASE"/>
    <property type="match status" value="1"/>
</dbReference>
<dbReference type="SUPFAM" id="SSF53383">
    <property type="entry name" value="PLP-dependent transferases"/>
    <property type="match status" value="1"/>
</dbReference>
<dbReference type="GO" id="GO:0008483">
    <property type="term" value="F:transaminase activity"/>
    <property type="evidence" value="ECO:0007669"/>
    <property type="project" value="UniProtKB-KW"/>
</dbReference>